<accession>A0A3D4SXH6</accession>
<organism evidence="1 2">
    <name type="scientific">Corynebacterium nuruki</name>
    <dbReference type="NCBI Taxonomy" id="1032851"/>
    <lineage>
        <taxon>Bacteria</taxon>
        <taxon>Bacillati</taxon>
        <taxon>Actinomycetota</taxon>
        <taxon>Actinomycetes</taxon>
        <taxon>Mycobacteriales</taxon>
        <taxon>Corynebacteriaceae</taxon>
        <taxon>Corynebacterium</taxon>
    </lineage>
</organism>
<dbReference type="AlphaFoldDB" id="A0A3D4SXH6"/>
<proteinExistence type="predicted"/>
<evidence type="ECO:0000313" key="2">
    <source>
        <dbReference type="Proteomes" id="UP000261739"/>
    </source>
</evidence>
<dbReference type="RefSeq" id="WP_273051253.1">
    <property type="nucleotide sequence ID" value="NZ_DAITTW010000011.1"/>
</dbReference>
<name>A0A3D4SXH6_9CORY</name>
<gene>
    <name evidence="1" type="ORF">DIW82_04065</name>
</gene>
<sequence>MTVTDLVYVMEYRRSDGALSVEEFGEPREAIQRQFELEDEHRGGDDVEVATISAENLDAVKRTHSRYFAGRNRDIQAVSHVK</sequence>
<comment type="caution">
    <text evidence="1">The sequence shown here is derived from an EMBL/GenBank/DDBJ whole genome shotgun (WGS) entry which is preliminary data.</text>
</comment>
<protein>
    <submittedName>
        <fullName evidence="1">Uncharacterized protein</fullName>
    </submittedName>
</protein>
<evidence type="ECO:0000313" key="1">
    <source>
        <dbReference type="EMBL" id="HCT13979.1"/>
    </source>
</evidence>
<dbReference type="Proteomes" id="UP000261739">
    <property type="component" value="Unassembled WGS sequence"/>
</dbReference>
<dbReference type="EMBL" id="DQID01000112">
    <property type="protein sequence ID" value="HCT13979.1"/>
    <property type="molecule type" value="Genomic_DNA"/>
</dbReference>
<reference evidence="1 2" key="1">
    <citation type="journal article" date="2018" name="Nat. Biotechnol.">
        <title>A standardized bacterial taxonomy based on genome phylogeny substantially revises the tree of life.</title>
        <authorList>
            <person name="Parks D.H."/>
            <person name="Chuvochina M."/>
            <person name="Waite D.W."/>
            <person name="Rinke C."/>
            <person name="Skarshewski A."/>
            <person name="Chaumeil P.A."/>
            <person name="Hugenholtz P."/>
        </authorList>
    </citation>
    <scope>NUCLEOTIDE SEQUENCE [LARGE SCALE GENOMIC DNA]</scope>
    <source>
        <strain evidence="1">UBA11247</strain>
    </source>
</reference>